<feature type="region of interest" description="Disordered" evidence="1">
    <location>
        <begin position="157"/>
        <end position="217"/>
    </location>
</feature>
<dbReference type="RefSeq" id="WP_338752195.1">
    <property type="nucleotide sequence ID" value="NZ_CP144913.1"/>
</dbReference>
<feature type="compositionally biased region" description="Basic residues" evidence="1">
    <location>
        <begin position="160"/>
        <end position="172"/>
    </location>
</feature>
<reference evidence="2 3" key="1">
    <citation type="submission" date="2024-02" db="EMBL/GenBank/DDBJ databases">
        <title>Janibacter sp. nov., isolated from gut of marine sandworm.</title>
        <authorList>
            <person name="Kim B."/>
            <person name="Jun M.O."/>
            <person name="Shin N.-R."/>
        </authorList>
    </citation>
    <scope>NUCLEOTIDE SEQUENCE [LARGE SCALE GENOMIC DNA]</scope>
    <source>
        <strain evidence="2 3">A1S7</strain>
    </source>
</reference>
<keyword evidence="3" id="KW-1185">Reference proteome</keyword>
<evidence type="ECO:0000256" key="1">
    <source>
        <dbReference type="SAM" id="MobiDB-lite"/>
    </source>
</evidence>
<accession>A0ABZ2MLK8</accession>
<gene>
    <name evidence="2" type="ORF">V1351_07400</name>
</gene>
<sequence length="217" mass="24671">MNSPETTDARAVPLTRSFPRPGPGLVQAYRELDLAMNGTAEQVKALGDIEALPRPWEPASITQPQLRREVWRWLEDVVTWLNIEYTWDVATIIPECWPKHPHIVHEVAVIADLRRSAGLAFTSAALEEWHRYALPAFTERMRSRIKTGCDTGHQEWPARSRFHRHTSARAKSSRNTAYLSDERTTQRPPSPSATARLRVVDEPVPPNVDPHTGEVFD</sequence>
<proteinExistence type="predicted"/>
<organism evidence="2 3">
    <name type="scientific">Janibacter alittae</name>
    <dbReference type="NCBI Taxonomy" id="3115209"/>
    <lineage>
        <taxon>Bacteria</taxon>
        <taxon>Bacillati</taxon>
        <taxon>Actinomycetota</taxon>
        <taxon>Actinomycetes</taxon>
        <taxon>Micrococcales</taxon>
        <taxon>Intrasporangiaceae</taxon>
        <taxon>Janibacter</taxon>
    </lineage>
</organism>
<evidence type="ECO:0000313" key="2">
    <source>
        <dbReference type="EMBL" id="WXB77893.1"/>
    </source>
</evidence>
<evidence type="ECO:0000313" key="3">
    <source>
        <dbReference type="Proteomes" id="UP001382727"/>
    </source>
</evidence>
<name>A0ABZ2MLK8_9MICO</name>
<dbReference type="Proteomes" id="UP001382727">
    <property type="component" value="Chromosome"/>
</dbReference>
<dbReference type="EMBL" id="CP144913">
    <property type="protein sequence ID" value="WXB77893.1"/>
    <property type="molecule type" value="Genomic_DNA"/>
</dbReference>
<protein>
    <submittedName>
        <fullName evidence="2">Uncharacterized protein</fullName>
    </submittedName>
</protein>